<dbReference type="GO" id="GO:0016567">
    <property type="term" value="P:protein ubiquitination"/>
    <property type="evidence" value="ECO:0007669"/>
    <property type="project" value="TreeGrafter"/>
</dbReference>
<feature type="repeat" description="TPR" evidence="3">
    <location>
        <begin position="584"/>
        <end position="617"/>
    </location>
</feature>
<feature type="repeat" description="TPR" evidence="3">
    <location>
        <begin position="754"/>
        <end position="787"/>
    </location>
</feature>
<dbReference type="InterPro" id="IPR019734">
    <property type="entry name" value="TPR_rpt"/>
</dbReference>
<dbReference type="GO" id="GO:0051301">
    <property type="term" value="P:cell division"/>
    <property type="evidence" value="ECO:0007669"/>
    <property type="project" value="TreeGrafter"/>
</dbReference>
<dbReference type="Pfam" id="PF12895">
    <property type="entry name" value="ANAPC3"/>
    <property type="match status" value="1"/>
</dbReference>
<evidence type="ECO:0000313" key="6">
    <source>
        <dbReference type="Proteomes" id="UP001314263"/>
    </source>
</evidence>
<feature type="compositionally biased region" description="Polar residues" evidence="4">
    <location>
        <begin position="355"/>
        <end position="364"/>
    </location>
</feature>
<dbReference type="GO" id="GO:0007091">
    <property type="term" value="P:metaphase/anaphase transition of mitotic cell cycle"/>
    <property type="evidence" value="ECO:0007669"/>
    <property type="project" value="TreeGrafter"/>
</dbReference>
<feature type="compositionally biased region" description="Low complexity" evidence="4">
    <location>
        <begin position="265"/>
        <end position="275"/>
    </location>
</feature>
<evidence type="ECO:0000256" key="1">
    <source>
        <dbReference type="ARBA" id="ARBA00022803"/>
    </source>
</evidence>
<sequence>MTDDAPVSAEQAMEAHLVACIDESLAAFLYDNACFLCERLVAHDHSPANKRLLATCYIRADKPHRAYELLQGPGLQDDASRYLLAQACMRLGKVPEAESALNPDNMGYRIPNGAAGYFLLGRICKMTKRVEKAIEHFSTALRMDVLMWSAFEELCSLGADSVASEYLSLSLPGQQMKATPQRSDSGTPFALLSSAATQLPNTCSASPARRPLANESTPATSSFTLSHLPASAQAYSTQSTQGATPDHFITPSPTGLGAGLPPPLQRAQRGAQTQARGRHNPAASPQANGVRFPAGEQQRSASPQLMPCTPQTGAQQHSSAIGRPQHVTPGPPATAATPWMPSHPAGSLQPPPGPSQRTANTPVASLQPPAMQFSAGGAAASTPAQRTRQRGAQNGRPADESQNKTPPGKASGQNGRSNRLFASDNSTGLRRSSRVAPAPDALGLRAMIDASADSASLADSGAEGSRGGGTKTQEGQAACLSLLQAAGEGYRLLCMYHCHEAIHAFGRLPPMQYSTGWVLSCIGRAYFEMVDYKSAAEAFEWARKADPSRLEGMEVYSTVLWHLKKESALSHLAREAVAWDRRSPHAWAIMGNCFSLQKEHEAALRYFQRANQLGPGFAYAYTLSGHEYFACEDFEQARKLYETALSMDARHYNAWYGLGQINFRQEKYEVAATHFQRAISINGRSSVLRCSLGTTLAKMGQPGPAIGCLREAIRADPANPLARFELAGVYLTQEHFHDALAELTLLRDIAPKEASVWFQMGKIFKRLDLLNEALLHFNHALDLKPSSADAALIKQAVEKLHVSDDIAEEEI</sequence>
<accession>A0AAV1IJE9</accession>
<dbReference type="SMART" id="SM00028">
    <property type="entry name" value="TPR"/>
    <property type="match status" value="8"/>
</dbReference>
<dbReference type="PROSITE" id="PS50005">
    <property type="entry name" value="TPR"/>
    <property type="match status" value="5"/>
</dbReference>
<keyword evidence="1 3" id="KW-0802">TPR repeat</keyword>
<dbReference type="AlphaFoldDB" id="A0AAV1IJE9"/>
<comment type="similarity">
    <text evidence="2">Belongs to the APC3/CDC27 family.</text>
</comment>
<evidence type="ECO:0000256" key="2">
    <source>
        <dbReference type="ARBA" id="ARBA00038210"/>
    </source>
</evidence>
<dbReference type="Gene3D" id="1.25.40.10">
    <property type="entry name" value="Tetratricopeptide repeat domain"/>
    <property type="match status" value="4"/>
</dbReference>
<feature type="region of interest" description="Disordered" evidence="4">
    <location>
        <begin position="201"/>
        <end position="436"/>
    </location>
</feature>
<proteinExistence type="inferred from homology"/>
<dbReference type="Pfam" id="PF13181">
    <property type="entry name" value="TPR_8"/>
    <property type="match status" value="1"/>
</dbReference>
<dbReference type="PANTHER" id="PTHR12558">
    <property type="entry name" value="CELL DIVISION CYCLE 16,23,27"/>
    <property type="match status" value="1"/>
</dbReference>
<dbReference type="PANTHER" id="PTHR12558:SF13">
    <property type="entry name" value="CELL DIVISION CYCLE PROTEIN 27 HOMOLOG"/>
    <property type="match status" value="1"/>
</dbReference>
<dbReference type="Pfam" id="PF13432">
    <property type="entry name" value="TPR_16"/>
    <property type="match status" value="2"/>
</dbReference>
<comment type="caution">
    <text evidence="5">The sequence shown here is derived from an EMBL/GenBank/DDBJ whole genome shotgun (WGS) entry which is preliminary data.</text>
</comment>
<protein>
    <submittedName>
        <fullName evidence="5">Uncharacterized protein</fullName>
    </submittedName>
</protein>
<organism evidence="5 6">
    <name type="scientific">Coccomyxa viridis</name>
    <dbReference type="NCBI Taxonomy" id="1274662"/>
    <lineage>
        <taxon>Eukaryota</taxon>
        <taxon>Viridiplantae</taxon>
        <taxon>Chlorophyta</taxon>
        <taxon>core chlorophytes</taxon>
        <taxon>Trebouxiophyceae</taxon>
        <taxon>Trebouxiophyceae incertae sedis</taxon>
        <taxon>Coccomyxaceae</taxon>
        <taxon>Coccomyxa</taxon>
    </lineage>
</organism>
<dbReference type="Proteomes" id="UP001314263">
    <property type="component" value="Unassembled WGS sequence"/>
</dbReference>
<dbReference type="SUPFAM" id="SSF48452">
    <property type="entry name" value="TPR-like"/>
    <property type="match status" value="2"/>
</dbReference>
<dbReference type="EMBL" id="CAUYUE010000015">
    <property type="protein sequence ID" value="CAK0786802.1"/>
    <property type="molecule type" value="Genomic_DNA"/>
</dbReference>
<dbReference type="InterPro" id="IPR011990">
    <property type="entry name" value="TPR-like_helical_dom_sf"/>
</dbReference>
<reference evidence="5 6" key="1">
    <citation type="submission" date="2023-10" db="EMBL/GenBank/DDBJ databases">
        <authorList>
            <person name="Maclean D."/>
            <person name="Macfadyen A."/>
        </authorList>
    </citation>
    <scope>NUCLEOTIDE SEQUENCE [LARGE SCALE GENOMIC DNA]</scope>
</reference>
<dbReference type="GO" id="GO:0005680">
    <property type="term" value="C:anaphase-promoting complex"/>
    <property type="evidence" value="ECO:0007669"/>
    <property type="project" value="TreeGrafter"/>
</dbReference>
<feature type="repeat" description="TPR" evidence="3">
    <location>
        <begin position="618"/>
        <end position="651"/>
    </location>
</feature>
<dbReference type="GO" id="GO:0031145">
    <property type="term" value="P:anaphase-promoting complex-dependent catabolic process"/>
    <property type="evidence" value="ECO:0007669"/>
    <property type="project" value="TreeGrafter"/>
</dbReference>
<feature type="compositionally biased region" description="Polar residues" evidence="4">
    <location>
        <begin position="382"/>
        <end position="392"/>
    </location>
</feature>
<evidence type="ECO:0000256" key="3">
    <source>
        <dbReference type="PROSITE-ProRule" id="PRU00339"/>
    </source>
</evidence>
<feature type="compositionally biased region" description="Polar residues" evidence="4">
    <location>
        <begin position="233"/>
        <end position="243"/>
    </location>
</feature>
<keyword evidence="6" id="KW-1185">Reference proteome</keyword>
<feature type="compositionally biased region" description="Polar residues" evidence="4">
    <location>
        <begin position="297"/>
        <end position="319"/>
    </location>
</feature>
<evidence type="ECO:0000256" key="4">
    <source>
        <dbReference type="SAM" id="MobiDB-lite"/>
    </source>
</evidence>
<name>A0AAV1IJE9_9CHLO</name>
<evidence type="ECO:0000313" key="5">
    <source>
        <dbReference type="EMBL" id="CAK0786802.1"/>
    </source>
</evidence>
<feature type="repeat" description="TPR" evidence="3">
    <location>
        <begin position="652"/>
        <end position="685"/>
    </location>
</feature>
<feature type="compositionally biased region" description="Polar residues" evidence="4">
    <location>
        <begin position="214"/>
        <end position="225"/>
    </location>
</feature>
<feature type="repeat" description="TPR" evidence="3">
    <location>
        <begin position="516"/>
        <end position="549"/>
    </location>
</feature>
<gene>
    <name evidence="5" type="ORF">CVIRNUC_010016</name>
</gene>
<dbReference type="GO" id="GO:0005737">
    <property type="term" value="C:cytoplasm"/>
    <property type="evidence" value="ECO:0007669"/>
    <property type="project" value="TreeGrafter"/>
</dbReference>